<proteinExistence type="predicted"/>
<dbReference type="Proteomes" id="UP000030666">
    <property type="component" value="Unassembled WGS sequence"/>
</dbReference>
<gene>
    <name evidence="2" type="ORF">PFAG_04987</name>
</gene>
<dbReference type="EMBL" id="KE123509">
    <property type="protein sequence ID" value="EUT80346.1"/>
    <property type="molecule type" value="Genomic_DNA"/>
</dbReference>
<evidence type="ECO:0000313" key="2">
    <source>
        <dbReference type="EMBL" id="EUT80346.1"/>
    </source>
</evidence>
<feature type="region of interest" description="Disordered" evidence="1">
    <location>
        <begin position="1078"/>
        <end position="1099"/>
    </location>
</feature>
<name>W7FTC6_PLAFA</name>
<organism evidence="2">
    <name type="scientific">Plasmodium falciparum Santa Lucia</name>
    <dbReference type="NCBI Taxonomy" id="478859"/>
    <lineage>
        <taxon>Eukaryota</taxon>
        <taxon>Sar</taxon>
        <taxon>Alveolata</taxon>
        <taxon>Apicomplexa</taxon>
        <taxon>Aconoidasida</taxon>
        <taxon>Haemosporida</taxon>
        <taxon>Plasmodiidae</taxon>
        <taxon>Plasmodium</taxon>
        <taxon>Plasmodium (Laverania)</taxon>
    </lineage>
</organism>
<sequence>MIECALFRIREIKYINFFINLKKSFILVKCTTRLYNIMIKKRYFKTSVLKIGSCRNIKRTINNILFYKRNIHILNKYVDIKSDNKQFFASYIKYKQNKNNNNNNNNNDKRKKKKKNLFVTINEEWILKTFENINIIKNLNNYNMKDILFLASRSFNFEKLSKKYYIFFNITYNMNIINNIINKTKKYNLQILYYLINIFVYKNWKIYKYKEKKNKTNMITEMIFKYYPNKKKNIYNTTRENNIFIIYNTTRENNIYNIYNTTRENNIFNIYNIYNTTHRNDIYKIYNIHNRSHKKNILYISRKQADMVNFLKKDKLEIHNFFKMFYDEYIYKNQNKSYVKLLEGEHFDLCFLFMKLYFYYYFYINNEKEENTTLYRKNEPKLNFQNFIYLKQIEIVRKNDGITYNNICVPSCVYSFINLLKMYYKNYPFFTLKKNNILFLVHIILLSIAHYKLMRKSCDFLFPSNKWTAVIINSIVRLLEKKNEHGEHNKCEVNKNIKNQQDHTNKYIFSHKNGEKKKKFHAIWSCAHYKKYKRRRNILQGIVKNIDINNIPPYFIINNIKTNWLYIKKVMVNLNICSYHNQYMYIYPNISYDIILYFNDNNKHLFSYNMNEKNNFPKISFKPIYKNTYRHIKNKDDDKKKIKKKNILHFPFNHKVLKYFSDTFQMTNDDKENELLLQYLYMNFSKELANLLRYINKEKYKNKHKRINRFEYSASQETIEDDLFENDKCKIRNSIINNIINLQLKDLIKDFNNEQEINDGIECINEKINQLNNFINKIAKAKYEYFYKYIDRLSHAKKRKEWNSYDLEQIEKTYYKNLESLIDKRNDIFTLIKEKKFLIEIERVLKLYKIINYEITILYNEIRKDNKKYDSFDFLYNKEETDIDECRKEYIKIIEIDEENFNYFTSDMYFSNFFKYLKKLNNLRKCIHYNNLQNIPIISYEVKKMNYCEMYIINIFINYLYHNFFQDEDYEEKVQVCLKAFILLSIEKQCINKIIQKKINKISSYINNIKKKNENIKENFYFLLENCKNCIDQIYFLNQMFKRQNSYFLHIQKKKKNIYITEKQKERTYDKDYYEHHNINENGNDNEKDIQKNTTNEKPEKKNIYQGNNIYQYNIDIYNDFYIPFVNVLKDIKLNEYIPKDNMLYILNLIEEFLYIIRNKYDINELEKDMLLNLFNKEYEEITFNSINKLANLVELLFEKKNDQNAYMRNDNIYVMDNYDHQSYNFPTLYDIKNYVVTLYKELYTHICYPHIFRKIIVSCNNSLLLLSNNLNNLKQNINLNIDIDMNTKYININYAHKSFQYNLELFLISRKLLRYLFINLNKLKRRINHIKKNTYKNFKVYKNSEHVQENEQLANFVHNKIEQDNETKEDLIVLSFKESFDDVFTFQDHLYNNFTNNILYMENENDEMDNNYDDIDYFLKNDEENKEDKEEVDKKNEGDILQNQINDMEKKYTVKDEEMKLNNFEINYISDIKFNSFNNLNDSYDLYTSDENYEITSFFIKEEINKEKKKKKRFYDLIELEKGICELNHAVNSCIYEYFEYFEKKTYTYLKNNFSNLNINDIYLLFDELCNYFHENIVQHIPYYERIQLVNKLINRILVYLISLSSYYLIHDMDTYIFKYYNSLLKIASVESLSVLNYEYTLCQLYKKAVDIKNKMESYENIPTFFVPIIFVILHGGKNIVNNLNISEEKFINLMVDHLKNPKNSVDKKGGQNQNLVCMLRKYSKSLLL</sequence>
<dbReference type="OrthoDB" id="384491at2759"/>
<accession>W7FTC6</accession>
<evidence type="ECO:0000256" key="1">
    <source>
        <dbReference type="SAM" id="MobiDB-lite"/>
    </source>
</evidence>
<reference evidence="2" key="1">
    <citation type="submission" date="2013-02" db="EMBL/GenBank/DDBJ databases">
        <title>The Genome Sequence of Plasmodium falciparum Santa Lucia.</title>
        <authorList>
            <consortium name="The Broad Institute Genome Sequencing Platform"/>
            <consortium name="The Broad Institute Genome Sequencing Center for Infectious Disease"/>
            <person name="Neafsey D."/>
            <person name="Cheeseman I."/>
            <person name="Volkman S."/>
            <person name="Adams J."/>
            <person name="Walker B."/>
            <person name="Young S.K."/>
            <person name="Zeng Q."/>
            <person name="Gargeya S."/>
            <person name="Fitzgerald M."/>
            <person name="Haas B."/>
            <person name="Abouelleil A."/>
            <person name="Alvarado L."/>
            <person name="Arachchi H.M."/>
            <person name="Berlin A.M."/>
            <person name="Chapman S.B."/>
            <person name="Dewar J."/>
            <person name="Goldberg J."/>
            <person name="Griggs A."/>
            <person name="Gujja S."/>
            <person name="Hansen M."/>
            <person name="Howarth C."/>
            <person name="Imamovic A."/>
            <person name="Larimer J."/>
            <person name="McCowan C."/>
            <person name="Murphy C."/>
            <person name="Neiman D."/>
            <person name="Pearson M."/>
            <person name="Priest M."/>
            <person name="Roberts A."/>
            <person name="Saif S."/>
            <person name="Shea T."/>
            <person name="Sisk P."/>
            <person name="Sykes S."/>
            <person name="Wortman J."/>
            <person name="Nusbaum C."/>
            <person name="Birren B."/>
        </authorList>
    </citation>
    <scope>NUCLEOTIDE SEQUENCE [LARGE SCALE GENOMIC DNA]</scope>
    <source>
        <strain evidence="2">Santa Lucia</strain>
    </source>
</reference>
<protein>
    <submittedName>
        <fullName evidence="2">Uncharacterized protein</fullName>
    </submittedName>
</protein>